<keyword evidence="6" id="KW-0547">Nucleotide-binding</keyword>
<dbReference type="InterPro" id="IPR057365">
    <property type="entry name" value="URGCP"/>
</dbReference>
<dbReference type="PROSITE" id="PS51717">
    <property type="entry name" value="G_VLIG"/>
    <property type="match status" value="1"/>
</dbReference>
<evidence type="ECO:0000256" key="3">
    <source>
        <dbReference type="ARBA" id="ARBA00006828"/>
    </source>
</evidence>
<dbReference type="PANTHER" id="PTHR22796">
    <property type="entry name" value="URG4-RELATED"/>
    <property type="match status" value="1"/>
</dbReference>
<dbReference type="Gene3D" id="3.40.50.300">
    <property type="entry name" value="P-loop containing nucleotide triphosphate hydrolases"/>
    <property type="match status" value="3"/>
</dbReference>
<dbReference type="GO" id="GO:0005737">
    <property type="term" value="C:cytoplasm"/>
    <property type="evidence" value="ECO:0007669"/>
    <property type="project" value="UniProtKB-SubCell"/>
</dbReference>
<sequence>MLGLHYTDLHQDSLGSLLGQVISENKIHVFLYVLPLGLLTDEDKMGLDWLQRTFGERSLDFVMILFTYETEDQCDSIIDDLKKNSVLEQIVQKCGGRYHTCNKSMKNQSEMRTLLEKIGRLVSENKERCQSAELPSFSELKKEEKLKGDSKVLNRSGLQSTYTVSELRIILMGKNRSENNRVGNYILGKFAFKTESPPVSVHHHSEKVRGQVKGRPITVINTPDLFHPQLSHDQLSVAVRECVSLSDPGPHVFILVLQPDSFTEEDSARMTRVMNIFSDDAMKYLIVLSLAKNRRHAKTWDVRKEGDFLHFTTKDYEMRHHMFDNIESFNQSQVPQLLKRIDQMVVENGGVHLSCEIFEEAPESPSQQEAEPSRGTISGTLDSPEEEPCKTERSLGLFGNVMEMHVLAINSFSLLLKEPQAETELVHIFLQKLLTMDYRAKYAVTREKNSQIDLTKLCTKNEYEEKEDDGFDALIREKVVTHDKKREQSHIHPMDVQMAVFHCADRFLQQFMVTKLSQCQYALPLLVPNPFTQQTEFPLWTFRQVKKSWRSKNTSDKVISEKKPIYNLQSTDESDKVTSYTKSICKAETPMVFFFRFGSVSSSKSQLMNSLINEKHNTFFHRHCPGSSKTRLLMDGVVEIAWYCPSGKDTDHFTECVAFCNLHGDAEACEKQLEILTEKASVNVVLYPDLDEKGKTLLQRLYSSQTPLICLLSENNSTVTRIKAGKYRMGLKDRNQSEVSAELGSAIRECLSMTPHTFKVEDMARDTQIRVDEEDEECKRGKEDTVQILNLLKGQDPSSIKQKYLPCQGKLWHDWCQKNKKLHRLQEYNTEMINSKIQTEMKQLRHIQRQCNVSELIRLFTQGLCSLTKNEKTLFLKWLGILLDDLTTEKLSDLHHEYDSMWSKVLELKKNHDEKLTTEQAKLEKISDKLHVATFGLEHIFREMGQIYEAWASDKNIKTDRNDKNLSYLPALAAELMVSRHSVELMDGDAAHVPLIWVTAVLDEVIKRLGDQRVFVLSVLGVQSTGKSTMLNAMFGLQFAVSAGRCTRGAFMQLVRVTEDMKGELKFDYILVVDTEGLRALELAGRSTQHHDNELATFVVGLGNMTLINIFGENPADMQDILQIVVQAFLRMKKVRLSPSCVFVHQNVGDIRAGEKNMDGKRRLQEKLDEMTQLAAKEEDSNATCFSDVIGFDVQTDVKYFAQLWEGSPPMAPPNPSYSENIQELKRHILSQSSKSSGMTLSQFKTTICDLWNALLNENFVFSFKNTQEIAVYRKLETQYGKWTWSLRSAMLSIENKLQNRIENEKLSDVEEKELVLGMRKTKEEVDKSVKQYFEEDGDKDILIQWRGRFENKICELHDELMKGTKRKLNELIEQKKACKKLNEKKVEYEKRLFEMSKELALSLKNKEHNENVLGKKFNEVWSKWVTDLTKDTPSVKDINVWQDVIRILPECYENSLVCKRAEMKGYKHLSDIGNYSDYIIYKNNPHFSHEDQKPSMEDQSSIKAFINAAIKKTERNIKMKPIARLGYHHSYIQEITDSVRQSVKEYESGLEEYVFKKEFTVDLSLCVCDIAAQEFTQLHKEFKNSNDARAYLENQKPRYYSVFKNSCKGATSTAVFGEFICSKLEPSILQAVYDKTAIDLADEMKSNASAFNGNRSNLEKNILRSLAAEENFESFITYIHNPEKYFKQFITEEVSKYILKDNKQTVLDMIIGTLKHKHQCVINAVHSATQEVKNNSGDANKWLSSFSDRLKDELKFTEKSGVDLKDVKDFTFLQKVIKEGLDKIIDELERNFKESPVKMEMFRETPDEILIKHFCQCCWVQCPFCKAICTNTIEGHPGDHSVPFHRPHGINGWHFKGTSDFTIDFCTTSVASEGRFYPSHDSEETVPYKEYRRAGGKYETWSITPDLSELPYWKWFVCRFQDDLEEHYNLDFQGRGHIPDEWKTYTREEAIERLDKYI</sequence>
<dbReference type="InterPro" id="IPR030383">
    <property type="entry name" value="G_VLIG_dom"/>
</dbReference>
<dbReference type="GO" id="GO:0005525">
    <property type="term" value="F:GTP binding"/>
    <property type="evidence" value="ECO:0007669"/>
    <property type="project" value="UniProtKB-KW"/>
</dbReference>
<dbReference type="SUPFAM" id="SSF52540">
    <property type="entry name" value="P-loop containing nucleoside triphosphate hydrolases"/>
    <property type="match status" value="2"/>
</dbReference>
<accession>A0A6J2WY30</accession>
<dbReference type="GO" id="GO:0005634">
    <property type="term" value="C:nucleus"/>
    <property type="evidence" value="ECO:0007669"/>
    <property type="project" value="UniProtKB-SubCell"/>
</dbReference>
<evidence type="ECO:0000256" key="8">
    <source>
        <dbReference type="ARBA" id="ARBA00023242"/>
    </source>
</evidence>
<comment type="similarity">
    <text evidence="3">Belongs to the TRAFAC class dynamin-like GTPase superfamily. Very large inducible GTPase (VLIG) family.</text>
</comment>
<dbReference type="Pfam" id="PF25974">
    <property type="entry name" value="URGCP_9th"/>
    <property type="match status" value="1"/>
</dbReference>
<reference evidence="14" key="1">
    <citation type="submission" date="2025-08" db="UniProtKB">
        <authorList>
            <consortium name="RefSeq"/>
        </authorList>
    </citation>
    <scope>IDENTIFICATION</scope>
</reference>
<comment type="similarity">
    <text evidence="4">Belongs to the TRAFAC class TrmE-Era-EngA-EngB-Septin-like GTPase superfamily. AIG1/Toc34/Toc159-like paraseptin GTPase family. IAN subfamily.</text>
</comment>
<evidence type="ECO:0000259" key="12">
    <source>
        <dbReference type="PROSITE" id="PS51720"/>
    </source>
</evidence>
<dbReference type="InParanoid" id="A0A6J2WY30"/>
<proteinExistence type="inferred from homology"/>
<protein>
    <submittedName>
        <fullName evidence="14">Interferon-induced very large GTPase 1-like</fullName>
    </submittedName>
</protein>
<dbReference type="InterPro" id="IPR058641">
    <property type="entry name" value="GVIN1_dom"/>
</dbReference>
<feature type="domain" description="AIG1-type G" evidence="12">
    <location>
        <begin position="164"/>
        <end position="362"/>
    </location>
</feature>
<feature type="region of interest" description="Disordered" evidence="10">
    <location>
        <begin position="361"/>
        <end position="389"/>
    </location>
</feature>
<dbReference type="PANTHER" id="PTHR22796:SF6">
    <property type="entry name" value="INTERFERON-INDUCED VERY LARGE GTPASE 1-RELATED"/>
    <property type="match status" value="1"/>
</dbReference>
<evidence type="ECO:0000313" key="13">
    <source>
        <dbReference type="Proteomes" id="UP000504632"/>
    </source>
</evidence>
<dbReference type="Proteomes" id="UP000504632">
    <property type="component" value="Chromosome 16"/>
</dbReference>
<dbReference type="OrthoDB" id="1597724at2759"/>
<feature type="compositionally biased region" description="Polar residues" evidence="10">
    <location>
        <begin position="364"/>
        <end position="381"/>
    </location>
</feature>
<keyword evidence="5" id="KW-0963">Cytoplasm</keyword>
<evidence type="ECO:0000313" key="14">
    <source>
        <dbReference type="RefSeq" id="XP_030649189.1"/>
    </source>
</evidence>
<evidence type="ECO:0000256" key="5">
    <source>
        <dbReference type="ARBA" id="ARBA00022490"/>
    </source>
</evidence>
<dbReference type="GeneID" id="115829275"/>
<dbReference type="Pfam" id="PF25683">
    <property type="entry name" value="URGCP_GTPase"/>
    <property type="match status" value="1"/>
</dbReference>
<gene>
    <name evidence="14" type="primary">LOC115829275</name>
</gene>
<keyword evidence="7" id="KW-0342">GTP-binding</keyword>
<keyword evidence="9" id="KW-0175">Coiled coil</keyword>
<dbReference type="Pfam" id="PF04548">
    <property type="entry name" value="AIG1"/>
    <property type="match status" value="2"/>
</dbReference>
<feature type="domain" description="VLIG-type G" evidence="11">
    <location>
        <begin position="1011"/>
        <end position="1252"/>
    </location>
</feature>
<evidence type="ECO:0000256" key="2">
    <source>
        <dbReference type="ARBA" id="ARBA00004496"/>
    </source>
</evidence>
<evidence type="ECO:0000256" key="9">
    <source>
        <dbReference type="SAM" id="Coils"/>
    </source>
</evidence>
<evidence type="ECO:0000256" key="1">
    <source>
        <dbReference type="ARBA" id="ARBA00004123"/>
    </source>
</evidence>
<dbReference type="RefSeq" id="XP_030649189.1">
    <property type="nucleotide sequence ID" value="XM_030793329.1"/>
</dbReference>
<dbReference type="InterPro" id="IPR006703">
    <property type="entry name" value="G_AIG1"/>
</dbReference>
<evidence type="ECO:0000259" key="11">
    <source>
        <dbReference type="PROSITE" id="PS51717"/>
    </source>
</evidence>
<organism evidence="13 14">
    <name type="scientific">Chanos chanos</name>
    <name type="common">Milkfish</name>
    <name type="synonym">Mugil chanos</name>
    <dbReference type="NCBI Taxonomy" id="29144"/>
    <lineage>
        <taxon>Eukaryota</taxon>
        <taxon>Metazoa</taxon>
        <taxon>Chordata</taxon>
        <taxon>Craniata</taxon>
        <taxon>Vertebrata</taxon>
        <taxon>Euteleostomi</taxon>
        <taxon>Actinopterygii</taxon>
        <taxon>Neopterygii</taxon>
        <taxon>Teleostei</taxon>
        <taxon>Ostariophysi</taxon>
        <taxon>Gonorynchiformes</taxon>
        <taxon>Chanidae</taxon>
        <taxon>Chanos</taxon>
    </lineage>
</organism>
<comment type="subcellular location">
    <subcellularLocation>
        <location evidence="2">Cytoplasm</location>
    </subcellularLocation>
    <subcellularLocation>
        <location evidence="1">Nucleus</location>
    </subcellularLocation>
</comment>
<keyword evidence="13" id="KW-1185">Reference proteome</keyword>
<dbReference type="InterPro" id="IPR027417">
    <property type="entry name" value="P-loop_NTPase"/>
</dbReference>
<name>A0A6J2WY30_CHACN</name>
<evidence type="ECO:0000256" key="6">
    <source>
        <dbReference type="ARBA" id="ARBA00022741"/>
    </source>
</evidence>
<keyword evidence="8" id="KW-0539">Nucleus</keyword>
<evidence type="ECO:0000256" key="4">
    <source>
        <dbReference type="ARBA" id="ARBA00008535"/>
    </source>
</evidence>
<evidence type="ECO:0000256" key="10">
    <source>
        <dbReference type="SAM" id="MobiDB-lite"/>
    </source>
</evidence>
<dbReference type="Pfam" id="PF25496">
    <property type="entry name" value="URGCP"/>
    <property type="match status" value="1"/>
</dbReference>
<dbReference type="PROSITE" id="PS51720">
    <property type="entry name" value="G_AIG1"/>
    <property type="match status" value="1"/>
</dbReference>
<feature type="coiled-coil region" evidence="9">
    <location>
        <begin position="1362"/>
        <end position="1399"/>
    </location>
</feature>
<evidence type="ECO:0000256" key="7">
    <source>
        <dbReference type="ARBA" id="ARBA00023134"/>
    </source>
</evidence>